<name>A0A7J6UX15_THATH</name>
<feature type="region of interest" description="Disordered" evidence="1">
    <location>
        <begin position="1"/>
        <end position="20"/>
    </location>
</feature>
<evidence type="ECO:0000313" key="3">
    <source>
        <dbReference type="Proteomes" id="UP000554482"/>
    </source>
</evidence>
<organism evidence="2 3">
    <name type="scientific">Thalictrum thalictroides</name>
    <name type="common">Rue-anemone</name>
    <name type="synonym">Anemone thalictroides</name>
    <dbReference type="NCBI Taxonomy" id="46969"/>
    <lineage>
        <taxon>Eukaryota</taxon>
        <taxon>Viridiplantae</taxon>
        <taxon>Streptophyta</taxon>
        <taxon>Embryophyta</taxon>
        <taxon>Tracheophyta</taxon>
        <taxon>Spermatophyta</taxon>
        <taxon>Magnoliopsida</taxon>
        <taxon>Ranunculales</taxon>
        <taxon>Ranunculaceae</taxon>
        <taxon>Thalictroideae</taxon>
        <taxon>Thalictrum</taxon>
    </lineage>
</organism>
<proteinExistence type="predicted"/>
<gene>
    <name evidence="2" type="ORF">FRX31_033435</name>
</gene>
<comment type="caution">
    <text evidence="2">The sequence shown here is derived from an EMBL/GenBank/DDBJ whole genome shotgun (WGS) entry which is preliminary data.</text>
</comment>
<reference evidence="2 3" key="1">
    <citation type="submission" date="2020-06" db="EMBL/GenBank/DDBJ databases">
        <title>Transcriptomic and genomic resources for Thalictrum thalictroides and T. hernandezii: Facilitating candidate gene discovery in an emerging model plant lineage.</title>
        <authorList>
            <person name="Arias T."/>
            <person name="Riano-Pachon D.M."/>
            <person name="Di Stilio V.S."/>
        </authorList>
    </citation>
    <scope>NUCLEOTIDE SEQUENCE [LARGE SCALE GENOMIC DNA]</scope>
    <source>
        <strain evidence="3">cv. WT478/WT964</strain>
        <tissue evidence="2">Leaves</tissue>
    </source>
</reference>
<dbReference type="EMBL" id="JABWDY010041997">
    <property type="protein sequence ID" value="KAF5176978.1"/>
    <property type="molecule type" value="Genomic_DNA"/>
</dbReference>
<sequence>MAKPKGRKAAKKRKNSMKGPCSTTVYTNLAFLLRSRYEVQTLLSASNSTKPFLYQHDGCSYQTCEERAKPLYLVFGHFPYTSVVYQNQFLSAIYIVYISCHG</sequence>
<dbReference type="AlphaFoldDB" id="A0A7J6UX15"/>
<protein>
    <submittedName>
        <fullName evidence="2">Uncharacterized protein</fullName>
    </submittedName>
</protein>
<accession>A0A7J6UX15</accession>
<dbReference type="Proteomes" id="UP000554482">
    <property type="component" value="Unassembled WGS sequence"/>
</dbReference>
<evidence type="ECO:0000313" key="2">
    <source>
        <dbReference type="EMBL" id="KAF5176978.1"/>
    </source>
</evidence>
<evidence type="ECO:0000256" key="1">
    <source>
        <dbReference type="SAM" id="MobiDB-lite"/>
    </source>
</evidence>
<feature type="compositionally biased region" description="Basic residues" evidence="1">
    <location>
        <begin position="1"/>
        <end position="16"/>
    </location>
</feature>
<keyword evidence="3" id="KW-1185">Reference proteome</keyword>